<sequence>MDKAPSSSACDYTIGGVKVTFPHRAYASQVAMMGKVISGLQRGQNSLIESPTGSGKTLALLCSTIAWQRAEADLRTRIPNQTWVGSTGVSVLCCVVPGGAIAKRASEGTLSFHRKYFSCRMTCGNGRKG</sequence>
<dbReference type="InterPro" id="IPR027417">
    <property type="entry name" value="P-loop_NTPase"/>
</dbReference>
<dbReference type="PANTHER" id="PTHR11472">
    <property type="entry name" value="DNA REPAIR DEAD HELICASE RAD3/XP-D SUBFAMILY MEMBER"/>
    <property type="match status" value="1"/>
</dbReference>
<dbReference type="OrthoDB" id="19182at2759"/>
<organism evidence="5 6">
    <name type="scientific">Ladona fulva</name>
    <name type="common">Scarce chaser dragonfly</name>
    <name type="synonym">Libellula fulva</name>
    <dbReference type="NCBI Taxonomy" id="123851"/>
    <lineage>
        <taxon>Eukaryota</taxon>
        <taxon>Metazoa</taxon>
        <taxon>Ecdysozoa</taxon>
        <taxon>Arthropoda</taxon>
        <taxon>Hexapoda</taxon>
        <taxon>Insecta</taxon>
        <taxon>Pterygota</taxon>
        <taxon>Palaeoptera</taxon>
        <taxon>Odonata</taxon>
        <taxon>Epiprocta</taxon>
        <taxon>Anisoptera</taxon>
        <taxon>Libelluloidea</taxon>
        <taxon>Libellulidae</taxon>
        <taxon>Ladona</taxon>
    </lineage>
</organism>
<dbReference type="GO" id="GO:0005524">
    <property type="term" value="F:ATP binding"/>
    <property type="evidence" value="ECO:0007669"/>
    <property type="project" value="UniProtKB-KW"/>
</dbReference>
<gene>
    <name evidence="5" type="ORF">J437_LFUL006653</name>
</gene>
<comment type="caution">
    <text evidence="5">The sequence shown here is derived from an EMBL/GenBank/DDBJ whole genome shotgun (WGS) entry which is preliminary data.</text>
</comment>
<name>A0A8K0NX55_LADFU</name>
<feature type="domain" description="Helicase ATP-binding" evidence="4">
    <location>
        <begin position="15"/>
        <end position="129"/>
    </location>
</feature>
<dbReference type="PROSITE" id="PS51193">
    <property type="entry name" value="HELICASE_ATP_BIND_2"/>
    <property type="match status" value="1"/>
</dbReference>
<dbReference type="PANTHER" id="PTHR11472:SF47">
    <property type="entry name" value="FANCONI ANEMIA GROUP J PROTEIN"/>
    <property type="match status" value="1"/>
</dbReference>
<dbReference type="GO" id="GO:0006289">
    <property type="term" value="P:nucleotide-excision repair"/>
    <property type="evidence" value="ECO:0007669"/>
    <property type="project" value="TreeGrafter"/>
</dbReference>
<evidence type="ECO:0000313" key="5">
    <source>
        <dbReference type="EMBL" id="KAG8224962.1"/>
    </source>
</evidence>
<keyword evidence="1" id="KW-0547">Nucleotide-binding</keyword>
<dbReference type="EMBL" id="KZ308219">
    <property type="protein sequence ID" value="KAG8224962.1"/>
    <property type="molecule type" value="Genomic_DNA"/>
</dbReference>
<keyword evidence="2" id="KW-0378">Hydrolase</keyword>
<dbReference type="GO" id="GO:0016787">
    <property type="term" value="F:hydrolase activity"/>
    <property type="evidence" value="ECO:0007669"/>
    <property type="project" value="UniProtKB-KW"/>
</dbReference>
<dbReference type="InterPro" id="IPR014013">
    <property type="entry name" value="Helic_SF1/SF2_ATP-bd_DinG/Rad3"/>
</dbReference>
<dbReference type="Gene3D" id="3.40.50.300">
    <property type="entry name" value="P-loop containing nucleotide triphosphate hydrolases"/>
    <property type="match status" value="1"/>
</dbReference>
<dbReference type="GO" id="GO:0005634">
    <property type="term" value="C:nucleus"/>
    <property type="evidence" value="ECO:0007669"/>
    <property type="project" value="TreeGrafter"/>
</dbReference>
<reference evidence="5" key="1">
    <citation type="submission" date="2013-04" db="EMBL/GenBank/DDBJ databases">
        <authorList>
            <person name="Qu J."/>
            <person name="Murali S.C."/>
            <person name="Bandaranaike D."/>
            <person name="Bellair M."/>
            <person name="Blankenburg K."/>
            <person name="Chao H."/>
            <person name="Dinh H."/>
            <person name="Doddapaneni H."/>
            <person name="Downs B."/>
            <person name="Dugan-Rocha S."/>
            <person name="Elkadiri S."/>
            <person name="Gnanaolivu R.D."/>
            <person name="Hernandez B."/>
            <person name="Javaid M."/>
            <person name="Jayaseelan J.C."/>
            <person name="Lee S."/>
            <person name="Li M."/>
            <person name="Ming W."/>
            <person name="Munidasa M."/>
            <person name="Muniz J."/>
            <person name="Nguyen L."/>
            <person name="Ongeri F."/>
            <person name="Osuji N."/>
            <person name="Pu L.-L."/>
            <person name="Puazo M."/>
            <person name="Qu C."/>
            <person name="Quiroz J."/>
            <person name="Raj R."/>
            <person name="Weissenberger G."/>
            <person name="Xin Y."/>
            <person name="Zou X."/>
            <person name="Han Y."/>
            <person name="Richards S."/>
            <person name="Worley K."/>
            <person name="Muzny D."/>
            <person name="Gibbs R."/>
        </authorList>
    </citation>
    <scope>NUCLEOTIDE SEQUENCE</scope>
    <source>
        <strain evidence="5">Sampled in the wild</strain>
    </source>
</reference>
<evidence type="ECO:0000256" key="3">
    <source>
        <dbReference type="ARBA" id="ARBA00022840"/>
    </source>
</evidence>
<keyword evidence="6" id="KW-1185">Reference proteome</keyword>
<dbReference type="SUPFAM" id="SSF52540">
    <property type="entry name" value="P-loop containing nucleoside triphosphate hydrolases"/>
    <property type="match status" value="1"/>
</dbReference>
<dbReference type="AlphaFoldDB" id="A0A8K0NX55"/>
<dbReference type="GO" id="GO:1990918">
    <property type="term" value="P:double-strand break repair involved in meiotic recombination"/>
    <property type="evidence" value="ECO:0007669"/>
    <property type="project" value="TreeGrafter"/>
</dbReference>
<evidence type="ECO:0000256" key="1">
    <source>
        <dbReference type="ARBA" id="ARBA00022741"/>
    </source>
</evidence>
<evidence type="ECO:0000256" key="2">
    <source>
        <dbReference type="ARBA" id="ARBA00022801"/>
    </source>
</evidence>
<protein>
    <recommendedName>
        <fullName evidence="4">Helicase ATP-binding domain-containing protein</fullName>
    </recommendedName>
</protein>
<dbReference type="InterPro" id="IPR045028">
    <property type="entry name" value="DinG/Rad3-like"/>
</dbReference>
<proteinExistence type="predicted"/>
<accession>A0A8K0NX55</accession>
<keyword evidence="3" id="KW-0067">ATP-binding</keyword>
<dbReference type="Proteomes" id="UP000792457">
    <property type="component" value="Unassembled WGS sequence"/>
</dbReference>
<evidence type="ECO:0000313" key="6">
    <source>
        <dbReference type="Proteomes" id="UP000792457"/>
    </source>
</evidence>
<reference evidence="5" key="2">
    <citation type="submission" date="2017-10" db="EMBL/GenBank/DDBJ databases">
        <title>Ladona fulva Genome sequencing and assembly.</title>
        <authorList>
            <person name="Murali S."/>
            <person name="Richards S."/>
            <person name="Bandaranaike D."/>
            <person name="Bellair M."/>
            <person name="Blankenburg K."/>
            <person name="Chao H."/>
            <person name="Dinh H."/>
            <person name="Doddapaneni H."/>
            <person name="Dugan-Rocha S."/>
            <person name="Elkadiri S."/>
            <person name="Gnanaolivu R."/>
            <person name="Hernandez B."/>
            <person name="Skinner E."/>
            <person name="Javaid M."/>
            <person name="Lee S."/>
            <person name="Li M."/>
            <person name="Ming W."/>
            <person name="Munidasa M."/>
            <person name="Muniz J."/>
            <person name="Nguyen L."/>
            <person name="Hughes D."/>
            <person name="Osuji N."/>
            <person name="Pu L.-L."/>
            <person name="Puazo M."/>
            <person name="Qu C."/>
            <person name="Quiroz J."/>
            <person name="Raj R."/>
            <person name="Weissenberger G."/>
            <person name="Xin Y."/>
            <person name="Zou X."/>
            <person name="Han Y."/>
            <person name="Worley K."/>
            <person name="Muzny D."/>
            <person name="Gibbs R."/>
        </authorList>
    </citation>
    <scope>NUCLEOTIDE SEQUENCE</scope>
    <source>
        <strain evidence="5">Sampled in the wild</strain>
    </source>
</reference>
<dbReference type="GO" id="GO:0003678">
    <property type="term" value="F:DNA helicase activity"/>
    <property type="evidence" value="ECO:0007669"/>
    <property type="project" value="TreeGrafter"/>
</dbReference>
<evidence type="ECO:0000259" key="4">
    <source>
        <dbReference type="PROSITE" id="PS51193"/>
    </source>
</evidence>